<dbReference type="GO" id="GO:0015031">
    <property type="term" value="P:protein transport"/>
    <property type="evidence" value="ECO:0007669"/>
    <property type="project" value="UniProtKB-UniRule"/>
</dbReference>
<dbReference type="GO" id="GO:0030126">
    <property type="term" value="C:COPI vesicle coat"/>
    <property type="evidence" value="ECO:0000318"/>
    <property type="project" value="GO_Central"/>
</dbReference>
<dbReference type="OMA" id="MIVLSQH"/>
<dbReference type="KEGG" id="mbr:MONBRDRAFT_18975"/>
<dbReference type="STRING" id="81824.A9UXM0"/>
<keyword evidence="7 12" id="KW-0653">Protein transport</keyword>
<keyword evidence="4 12" id="KW-0813">Transport</keyword>
<comment type="function">
    <text evidence="11 12">The coatomer is a cytosolic protein complex that binds to dilysine motifs and reversibly associates with Golgi non-clathrin-coated vesicles, which further mediate biosynthetic protein transport from the ER, via the Golgi up to the trans Golgi network. The coatomer complex is required for budding from Golgi membranes, and is essential for the retrograde Golgi-to-ER transport of dilysine-tagged proteins.</text>
</comment>
<dbReference type="eggNOG" id="KOG3081">
    <property type="taxonomic scope" value="Eukaryota"/>
</dbReference>
<dbReference type="Pfam" id="PF04733">
    <property type="entry name" value="Coatomer_E"/>
    <property type="match status" value="1"/>
</dbReference>
<evidence type="ECO:0000313" key="13">
    <source>
        <dbReference type="EMBL" id="EDQ89865.1"/>
    </source>
</evidence>
<keyword evidence="6 12" id="KW-0931">ER-Golgi transport</keyword>
<reference evidence="13 14" key="1">
    <citation type="journal article" date="2008" name="Nature">
        <title>The genome of the choanoflagellate Monosiga brevicollis and the origin of metazoans.</title>
        <authorList>
            <consortium name="JGI Sequencing"/>
            <person name="King N."/>
            <person name="Westbrook M.J."/>
            <person name="Young S.L."/>
            <person name="Kuo A."/>
            <person name="Abedin M."/>
            <person name="Chapman J."/>
            <person name="Fairclough S."/>
            <person name="Hellsten U."/>
            <person name="Isogai Y."/>
            <person name="Letunic I."/>
            <person name="Marr M."/>
            <person name="Pincus D."/>
            <person name="Putnam N."/>
            <person name="Rokas A."/>
            <person name="Wright K.J."/>
            <person name="Zuzow R."/>
            <person name="Dirks W."/>
            <person name="Good M."/>
            <person name="Goodstein D."/>
            <person name="Lemons D."/>
            <person name="Li W."/>
            <person name="Lyons J.B."/>
            <person name="Morris A."/>
            <person name="Nichols S."/>
            <person name="Richter D.J."/>
            <person name="Salamov A."/>
            <person name="Bork P."/>
            <person name="Lim W.A."/>
            <person name="Manning G."/>
            <person name="Miller W.T."/>
            <person name="McGinnis W."/>
            <person name="Shapiro H."/>
            <person name="Tjian R."/>
            <person name="Grigoriev I.V."/>
            <person name="Rokhsar D."/>
        </authorList>
    </citation>
    <scope>NUCLEOTIDE SEQUENCE [LARGE SCALE GENOMIC DNA]</scope>
    <source>
        <strain evidence="14">MX1 / ATCC 50154</strain>
    </source>
</reference>
<evidence type="ECO:0000256" key="7">
    <source>
        <dbReference type="ARBA" id="ARBA00022927"/>
    </source>
</evidence>
<dbReference type="SUPFAM" id="SSF48452">
    <property type="entry name" value="TPR-like"/>
    <property type="match status" value="1"/>
</dbReference>
<dbReference type="GO" id="GO:0000139">
    <property type="term" value="C:Golgi membrane"/>
    <property type="evidence" value="ECO:0007669"/>
    <property type="project" value="UniProtKB-SubCell"/>
</dbReference>
<dbReference type="PANTHER" id="PTHR10805">
    <property type="entry name" value="COATOMER SUBUNIT EPSILON"/>
    <property type="match status" value="1"/>
</dbReference>
<evidence type="ECO:0000256" key="5">
    <source>
        <dbReference type="ARBA" id="ARBA00022490"/>
    </source>
</evidence>
<evidence type="ECO:0000256" key="4">
    <source>
        <dbReference type="ARBA" id="ARBA00022448"/>
    </source>
</evidence>
<name>A9UXM0_MONBE</name>
<dbReference type="PIRSF" id="PIRSF016478">
    <property type="entry name" value="Coatomer_esu"/>
    <property type="match status" value="1"/>
</dbReference>
<evidence type="ECO:0000256" key="1">
    <source>
        <dbReference type="ARBA" id="ARBA00004255"/>
    </source>
</evidence>
<dbReference type="GO" id="GO:0006890">
    <property type="term" value="P:retrograde vesicle-mediated transport, Golgi to endoplasmic reticulum"/>
    <property type="evidence" value="ECO:0007669"/>
    <property type="project" value="UniProtKB-UniRule"/>
</dbReference>
<evidence type="ECO:0000256" key="10">
    <source>
        <dbReference type="ARBA" id="ARBA00023329"/>
    </source>
</evidence>
<dbReference type="GO" id="GO:0006891">
    <property type="term" value="P:intra-Golgi vesicle-mediated transport"/>
    <property type="evidence" value="ECO:0000318"/>
    <property type="project" value="GO_Central"/>
</dbReference>
<dbReference type="FunCoup" id="A9UXM0">
    <property type="interactions" value="1623"/>
</dbReference>
<organism evidence="13 14">
    <name type="scientific">Monosiga brevicollis</name>
    <name type="common">Choanoflagellate</name>
    <dbReference type="NCBI Taxonomy" id="81824"/>
    <lineage>
        <taxon>Eukaryota</taxon>
        <taxon>Choanoflagellata</taxon>
        <taxon>Craspedida</taxon>
        <taxon>Salpingoecidae</taxon>
        <taxon>Monosiga</taxon>
    </lineage>
</organism>
<dbReference type="EMBL" id="CH991549">
    <property type="protein sequence ID" value="EDQ89865.1"/>
    <property type="molecule type" value="Genomic_DNA"/>
</dbReference>
<dbReference type="GeneID" id="5890658"/>
<dbReference type="RefSeq" id="XP_001745287.1">
    <property type="nucleotide sequence ID" value="XM_001745235.1"/>
</dbReference>
<keyword evidence="14" id="KW-1185">Reference proteome</keyword>
<dbReference type="SMART" id="SM00028">
    <property type="entry name" value="TPR"/>
    <property type="match status" value="2"/>
</dbReference>
<evidence type="ECO:0000256" key="8">
    <source>
        <dbReference type="ARBA" id="ARBA00023034"/>
    </source>
</evidence>
<evidence type="ECO:0000256" key="3">
    <source>
        <dbReference type="ARBA" id="ARBA00008827"/>
    </source>
</evidence>
<gene>
    <name evidence="13" type="ORF">MONBRDRAFT_18975</name>
</gene>
<sequence>MADGVDELFDVRNALYIGNYQVCVNEANKASPSDDAKEDCQLLMYRAMVAQGKYAVVKGDISTTSSSALQAVKLLARYLHGKHERASVVEEAKNLADDGISLTNPSVALVLGTIFSQDGQQEQALKCLHGVEAVEAMALYIQILLQMNRLDLAKKKLSELQKLDEDSTMTQLATAWVGLATGGDKIQEAFYIFQELSDKFGPTPLLLNGQAATHVQQGQYDEAEEALLAALEKDSNNAETLINLVAVSTYMGKAPEVAQRYLNQLRDSAPEHPYVADLAEKEGLFQTFCQQYSQQ</sequence>
<dbReference type="GO" id="GO:0006888">
    <property type="term" value="P:endoplasmic reticulum to Golgi vesicle-mediated transport"/>
    <property type="evidence" value="ECO:0000318"/>
    <property type="project" value="GO_Central"/>
</dbReference>
<dbReference type="InterPro" id="IPR011990">
    <property type="entry name" value="TPR-like_helical_dom_sf"/>
</dbReference>
<dbReference type="InterPro" id="IPR006822">
    <property type="entry name" value="Coatomer_esu"/>
</dbReference>
<dbReference type="FunFam" id="1.25.40.10:FF:000140">
    <property type="entry name" value="Coatomer subunit epsilon"/>
    <property type="match status" value="1"/>
</dbReference>
<evidence type="ECO:0000256" key="12">
    <source>
        <dbReference type="PIRNR" id="PIRNR016478"/>
    </source>
</evidence>
<dbReference type="InParanoid" id="A9UXM0"/>
<keyword evidence="5 12" id="KW-0963">Cytoplasm</keyword>
<protein>
    <recommendedName>
        <fullName evidence="12">Coatomer subunit epsilon</fullName>
    </recommendedName>
</protein>
<dbReference type="AlphaFoldDB" id="A9UXM0"/>
<comment type="subcellular location">
    <subcellularLocation>
        <location evidence="2">Cytoplasmic vesicle</location>
        <location evidence="2">COPI-coated vesicle membrane</location>
        <topology evidence="2">Peripheral membrane protein</topology>
        <orientation evidence="2">Cytoplasmic side</orientation>
    </subcellularLocation>
    <subcellularLocation>
        <location evidence="1">Golgi apparatus membrane</location>
        <topology evidence="1">Peripheral membrane protein</topology>
        <orientation evidence="1">Cytoplasmic side</orientation>
    </subcellularLocation>
</comment>
<evidence type="ECO:0000256" key="2">
    <source>
        <dbReference type="ARBA" id="ARBA00004347"/>
    </source>
</evidence>
<dbReference type="Proteomes" id="UP000001357">
    <property type="component" value="Unassembled WGS sequence"/>
</dbReference>
<evidence type="ECO:0000256" key="6">
    <source>
        <dbReference type="ARBA" id="ARBA00022892"/>
    </source>
</evidence>
<comment type="similarity">
    <text evidence="3 12">Belongs to the COPE family.</text>
</comment>
<evidence type="ECO:0000313" key="14">
    <source>
        <dbReference type="Proteomes" id="UP000001357"/>
    </source>
</evidence>
<evidence type="ECO:0000256" key="9">
    <source>
        <dbReference type="ARBA" id="ARBA00023136"/>
    </source>
</evidence>
<accession>A9UXM0</accession>
<evidence type="ECO:0000256" key="11">
    <source>
        <dbReference type="ARBA" id="ARBA00025582"/>
    </source>
</evidence>
<dbReference type="PANTHER" id="PTHR10805:SF0">
    <property type="entry name" value="COATOMER SUBUNIT EPSILON"/>
    <property type="match status" value="1"/>
</dbReference>
<dbReference type="Gene3D" id="1.25.40.10">
    <property type="entry name" value="Tetratricopeptide repeat domain"/>
    <property type="match status" value="1"/>
</dbReference>
<dbReference type="InterPro" id="IPR019734">
    <property type="entry name" value="TPR_rpt"/>
</dbReference>
<dbReference type="GO" id="GO:0005198">
    <property type="term" value="F:structural molecule activity"/>
    <property type="evidence" value="ECO:0007669"/>
    <property type="project" value="UniProtKB-UniRule"/>
</dbReference>
<keyword evidence="10 12" id="KW-0968">Cytoplasmic vesicle</keyword>
<keyword evidence="9 12" id="KW-0472">Membrane</keyword>
<proteinExistence type="inferred from homology"/>
<keyword evidence="8 12" id="KW-0333">Golgi apparatus</keyword>